<sequence length="215" mass="23442">MLACREYIESEESDTNADQDQESEMQSPISLELTEIALRRLLVVNLELIVRNGVVFASAALDLHLDFPELLGGQGEGELVASALVLEAVDASEGLRDGDVEDEVREGEEGDRDPAMAALEARGMGMGDENEGEEDEEDLEELVELLLLKIDGSFLLQSLLEVELDYGVQGLECRLLRVVVGMGFVVRHGREGKGGFGLEEKKKKNVGDFCFLVGG</sequence>
<accession>A0A834X996</accession>
<keyword evidence="2" id="KW-1185">Reference proteome</keyword>
<gene>
    <name evidence="1" type="ORF">G2W53_008549</name>
</gene>
<reference evidence="1" key="1">
    <citation type="submission" date="2020-09" db="EMBL/GenBank/DDBJ databases">
        <title>Genome-Enabled Discovery of Anthraquinone Biosynthesis in Senna tora.</title>
        <authorList>
            <person name="Kang S.-H."/>
            <person name="Pandey R.P."/>
            <person name="Lee C.-M."/>
            <person name="Sim J.-S."/>
            <person name="Jeong J.-T."/>
            <person name="Choi B.-S."/>
            <person name="Jung M."/>
            <person name="Ginzburg D."/>
            <person name="Zhao K."/>
            <person name="Won S.Y."/>
            <person name="Oh T.-J."/>
            <person name="Yu Y."/>
            <person name="Kim N.-H."/>
            <person name="Lee O.R."/>
            <person name="Lee T.-H."/>
            <person name="Bashyal P."/>
            <person name="Kim T.-S."/>
            <person name="Lee W.-H."/>
            <person name="Kawkins C."/>
            <person name="Kim C.-K."/>
            <person name="Kim J.S."/>
            <person name="Ahn B.O."/>
            <person name="Rhee S.Y."/>
            <person name="Sohng J.K."/>
        </authorList>
    </citation>
    <scope>NUCLEOTIDE SEQUENCE</scope>
    <source>
        <tissue evidence="1">Leaf</tissue>
    </source>
</reference>
<dbReference type="OrthoDB" id="1745282at2759"/>
<comment type="caution">
    <text evidence="1">The sequence shown here is derived from an EMBL/GenBank/DDBJ whole genome shotgun (WGS) entry which is preliminary data.</text>
</comment>
<organism evidence="1 2">
    <name type="scientific">Senna tora</name>
    <dbReference type="NCBI Taxonomy" id="362788"/>
    <lineage>
        <taxon>Eukaryota</taxon>
        <taxon>Viridiplantae</taxon>
        <taxon>Streptophyta</taxon>
        <taxon>Embryophyta</taxon>
        <taxon>Tracheophyta</taxon>
        <taxon>Spermatophyta</taxon>
        <taxon>Magnoliopsida</taxon>
        <taxon>eudicotyledons</taxon>
        <taxon>Gunneridae</taxon>
        <taxon>Pentapetalae</taxon>
        <taxon>rosids</taxon>
        <taxon>fabids</taxon>
        <taxon>Fabales</taxon>
        <taxon>Fabaceae</taxon>
        <taxon>Caesalpinioideae</taxon>
        <taxon>Cassia clade</taxon>
        <taxon>Senna</taxon>
    </lineage>
</organism>
<evidence type="ECO:0000313" key="2">
    <source>
        <dbReference type="Proteomes" id="UP000634136"/>
    </source>
</evidence>
<proteinExistence type="predicted"/>
<dbReference type="EMBL" id="JAAIUW010000003">
    <property type="protein sequence ID" value="KAF7840067.1"/>
    <property type="molecule type" value="Genomic_DNA"/>
</dbReference>
<protein>
    <submittedName>
        <fullName evidence="1">Uncharacterized protein</fullName>
    </submittedName>
</protein>
<dbReference type="Proteomes" id="UP000634136">
    <property type="component" value="Unassembled WGS sequence"/>
</dbReference>
<evidence type="ECO:0000313" key="1">
    <source>
        <dbReference type="EMBL" id="KAF7840067.1"/>
    </source>
</evidence>
<name>A0A834X996_9FABA</name>
<dbReference type="AlphaFoldDB" id="A0A834X996"/>